<dbReference type="RefSeq" id="WP_198482553.1">
    <property type="nucleotide sequence ID" value="NZ_CP012072.1"/>
</dbReference>
<evidence type="ECO:0000256" key="1">
    <source>
        <dbReference type="SAM" id="MobiDB-lite"/>
    </source>
</evidence>
<dbReference type="EMBL" id="CP066065">
    <property type="protein sequence ID" value="QQC43518.1"/>
    <property type="molecule type" value="Genomic_DNA"/>
</dbReference>
<sequence length="123" mass="12520">MSDLSFVAGEFPRLASASRESSAALRFARPEGGAKAFASAMPGTSLSSQMQGVEEKNADRSVKAGASLEANADSLDAAERDFRAAEEENGRLIGSIMDGLRGGGAQGAGIGDIRAALGEKSAK</sequence>
<organism evidence="2 3">
    <name type="scientific">Schaalia meyeri</name>
    <dbReference type="NCBI Taxonomy" id="52773"/>
    <lineage>
        <taxon>Bacteria</taxon>
        <taxon>Bacillati</taxon>
        <taxon>Actinomycetota</taxon>
        <taxon>Actinomycetes</taxon>
        <taxon>Actinomycetales</taxon>
        <taxon>Actinomycetaceae</taxon>
        <taxon>Schaalia</taxon>
    </lineage>
</organism>
<feature type="region of interest" description="Disordered" evidence="1">
    <location>
        <begin position="36"/>
        <end position="61"/>
    </location>
</feature>
<dbReference type="Proteomes" id="UP000595220">
    <property type="component" value="Chromosome"/>
</dbReference>
<feature type="compositionally biased region" description="Polar residues" evidence="1">
    <location>
        <begin position="42"/>
        <end position="51"/>
    </location>
</feature>
<evidence type="ECO:0000313" key="2">
    <source>
        <dbReference type="EMBL" id="QQC43518.1"/>
    </source>
</evidence>
<reference evidence="2 3" key="1">
    <citation type="submission" date="2020-12" db="EMBL/GenBank/DDBJ databases">
        <title>FDA dAtabase for Regulatory Grade micrObial Sequences (FDA-ARGOS): Supporting development and validation of Infectious Disease Dx tests.</title>
        <authorList>
            <person name="Sproer C."/>
            <person name="Gronow S."/>
            <person name="Severitt S."/>
            <person name="Schroder I."/>
            <person name="Tallon L."/>
            <person name="Sadzewicz L."/>
            <person name="Zhao X."/>
            <person name="Boylan J."/>
            <person name="Ott S."/>
            <person name="Bowen H."/>
            <person name="Vavikolanu K."/>
            <person name="Mehta A."/>
            <person name="Aluvathingal J."/>
            <person name="Nadendla S."/>
            <person name="Lowell S."/>
            <person name="Myers T."/>
            <person name="Yan Y."/>
            <person name="Sichtig H."/>
        </authorList>
    </citation>
    <scope>NUCLEOTIDE SEQUENCE [LARGE SCALE GENOMIC DNA]</scope>
    <source>
        <strain evidence="2 3">FDAARGOS_985</strain>
    </source>
</reference>
<proteinExistence type="predicted"/>
<gene>
    <name evidence="2" type="ORF">I6H42_06930</name>
</gene>
<protein>
    <submittedName>
        <fullName evidence="2">Uncharacterized protein</fullName>
    </submittedName>
</protein>
<name>A0AAP9Y8C9_9ACTO</name>
<accession>A0AAP9Y8C9</accession>
<evidence type="ECO:0000313" key="3">
    <source>
        <dbReference type="Proteomes" id="UP000595220"/>
    </source>
</evidence>
<dbReference type="AlphaFoldDB" id="A0AAP9Y8C9"/>
<keyword evidence="3" id="KW-1185">Reference proteome</keyword>